<keyword evidence="3" id="KW-1185">Reference proteome</keyword>
<dbReference type="AlphaFoldDB" id="A0A2U0HZA7"/>
<protein>
    <submittedName>
        <fullName evidence="2">Glycosyltransferase</fullName>
    </submittedName>
</protein>
<feature type="domain" description="Glycosyl transferase family 28 C-terminal" evidence="1">
    <location>
        <begin position="231"/>
        <end position="334"/>
    </location>
</feature>
<name>A0A2U0HZA7_9FLAO</name>
<reference evidence="2 3" key="1">
    <citation type="submission" date="2018-04" db="EMBL/GenBank/DDBJ databases">
        <title>Marixanthomonas spongiae HN-E44 sp. nov., isolated from a marine sponge.</title>
        <authorList>
            <person name="Luo L."/>
            <person name="Zhuang L."/>
        </authorList>
    </citation>
    <scope>NUCLEOTIDE SEQUENCE [LARGE SCALE GENOMIC DNA]</scope>
    <source>
        <strain evidence="2 3">HN-E44</strain>
    </source>
</reference>
<dbReference type="RefSeq" id="WP_116694665.1">
    <property type="nucleotide sequence ID" value="NZ_QEHR01000006.1"/>
</dbReference>
<dbReference type="OrthoDB" id="9803241at2"/>
<evidence type="ECO:0000313" key="3">
    <source>
        <dbReference type="Proteomes" id="UP000245962"/>
    </source>
</evidence>
<proteinExistence type="predicted"/>
<dbReference type="GO" id="GO:0016758">
    <property type="term" value="F:hexosyltransferase activity"/>
    <property type="evidence" value="ECO:0007669"/>
    <property type="project" value="InterPro"/>
</dbReference>
<accession>A0A2U0HZA7</accession>
<evidence type="ECO:0000259" key="1">
    <source>
        <dbReference type="Pfam" id="PF04101"/>
    </source>
</evidence>
<dbReference type="Gene3D" id="3.40.50.2000">
    <property type="entry name" value="Glycogen Phosphorylase B"/>
    <property type="match status" value="1"/>
</dbReference>
<keyword evidence="2" id="KW-0808">Transferase</keyword>
<evidence type="ECO:0000313" key="2">
    <source>
        <dbReference type="EMBL" id="PVW14177.1"/>
    </source>
</evidence>
<comment type="caution">
    <text evidence="2">The sequence shown here is derived from an EMBL/GenBank/DDBJ whole genome shotgun (WGS) entry which is preliminary data.</text>
</comment>
<organism evidence="2 3">
    <name type="scientific">Marixanthomonas spongiae</name>
    <dbReference type="NCBI Taxonomy" id="2174845"/>
    <lineage>
        <taxon>Bacteria</taxon>
        <taxon>Pseudomonadati</taxon>
        <taxon>Bacteroidota</taxon>
        <taxon>Flavobacteriia</taxon>
        <taxon>Flavobacteriales</taxon>
        <taxon>Flavobacteriaceae</taxon>
        <taxon>Marixanthomonas</taxon>
    </lineage>
</organism>
<dbReference type="Pfam" id="PF04101">
    <property type="entry name" value="Glyco_tran_28_C"/>
    <property type="match status" value="1"/>
</dbReference>
<dbReference type="EMBL" id="QEHR01000006">
    <property type="protein sequence ID" value="PVW14177.1"/>
    <property type="molecule type" value="Genomic_DNA"/>
</dbReference>
<dbReference type="InterPro" id="IPR007235">
    <property type="entry name" value="Glyco_trans_28_C"/>
</dbReference>
<sequence>MNGTKTILVAPLHWGLGHATRCIPIIQALLGTDYKVMLASDGAALLLLRKEFPALPYVSLPSYNITYPENGAFLKLKLLLKLPFFRKTMHSEKKVVEQLISEGKIHGIISDNRWGVRSTKVPSVFLTHQLNVLSGGTSYLSSKIHQKLIKKFDACWVPDVAGPENLSGKLGHLKSGSFPVNYIGVLSRMKKRKVPKVYDVLCLLSGPEPQRTRLEQRLVSVFNNSDLPAGKQEKKVLLVRGVVETEKKTTQIGTVELVNFLQSDELEKAINESICVVSRSGYTTIMDLTAMEKQAFFIPTPGQFEQEYLAKRLKKAGIVPSCNQKDFQEGQLNQIGDYKGLKSVNSPPDFKKLFRFFESEGKL</sequence>
<dbReference type="Proteomes" id="UP000245962">
    <property type="component" value="Unassembled WGS sequence"/>
</dbReference>
<gene>
    <name evidence="2" type="ORF">DDV96_10205</name>
</gene>
<dbReference type="SUPFAM" id="SSF53756">
    <property type="entry name" value="UDP-Glycosyltransferase/glycogen phosphorylase"/>
    <property type="match status" value="1"/>
</dbReference>